<proteinExistence type="predicted"/>
<evidence type="ECO:0000313" key="3">
    <source>
        <dbReference type="Proteomes" id="UP000274922"/>
    </source>
</evidence>
<dbReference type="Proteomes" id="UP000274922">
    <property type="component" value="Unassembled WGS sequence"/>
</dbReference>
<evidence type="ECO:0000256" key="1">
    <source>
        <dbReference type="SAM" id="SignalP"/>
    </source>
</evidence>
<name>A0A4P9X5C9_9FUNG</name>
<dbReference type="AlphaFoldDB" id="A0A4P9X5C9"/>
<dbReference type="EMBL" id="ML014224">
    <property type="protein sequence ID" value="RKP00292.1"/>
    <property type="molecule type" value="Genomic_DNA"/>
</dbReference>
<sequence>MLGTIITAYAPWRAILWMLSGWLLVLACITGQLPLVPAAPAAPVLSESADLSPTAWSSTLVYFTPMPATSTSSVRATTMATATTIAQAVATAAPAPAAAAAASEDDDEDDAVLAFMPPQTIDEKRHPLAIVAVIEADAEDAATGEMTPVAAGMVVATTLRSAKPTASSQATGAAVFDPNVPFDLTFRIGSADLVPTSLMSFGSNTVLTVQVGGMKRRTPAVSRTATLDFHDLEMTFPKVTLHPPYASFVVTEGSYTIGINTAFRLDMLDELGPGEWRDIDVNMYQNNVPRTAMDMHIIARVKWEPPSARTPSDGLLLVGRIDSTDTPAF</sequence>
<reference evidence="3" key="1">
    <citation type="journal article" date="2018" name="Nat. Microbiol.">
        <title>Leveraging single-cell genomics to expand the fungal tree of life.</title>
        <authorList>
            <person name="Ahrendt S.R."/>
            <person name="Quandt C.A."/>
            <person name="Ciobanu D."/>
            <person name="Clum A."/>
            <person name="Salamov A."/>
            <person name="Andreopoulos B."/>
            <person name="Cheng J.F."/>
            <person name="Woyke T."/>
            <person name="Pelin A."/>
            <person name="Henrissat B."/>
            <person name="Reynolds N.K."/>
            <person name="Benny G.L."/>
            <person name="Smith M.E."/>
            <person name="James T.Y."/>
            <person name="Grigoriev I.V."/>
        </authorList>
    </citation>
    <scope>NUCLEOTIDE SEQUENCE [LARGE SCALE GENOMIC DNA]</scope>
    <source>
        <strain evidence="3">ATCC 52028</strain>
    </source>
</reference>
<feature type="chain" id="PRO_5020940463" description="C2 domain-containing protein" evidence="1">
    <location>
        <begin position="28"/>
        <end position="329"/>
    </location>
</feature>
<protein>
    <recommendedName>
        <fullName evidence="4">C2 domain-containing protein</fullName>
    </recommendedName>
</protein>
<evidence type="ECO:0008006" key="4">
    <source>
        <dbReference type="Google" id="ProtNLM"/>
    </source>
</evidence>
<keyword evidence="3" id="KW-1185">Reference proteome</keyword>
<keyword evidence="1" id="KW-0732">Signal</keyword>
<gene>
    <name evidence="2" type="ORF">CXG81DRAFT_26982</name>
</gene>
<accession>A0A4P9X5C9</accession>
<organism evidence="2 3">
    <name type="scientific">Caulochytrium protostelioides</name>
    <dbReference type="NCBI Taxonomy" id="1555241"/>
    <lineage>
        <taxon>Eukaryota</taxon>
        <taxon>Fungi</taxon>
        <taxon>Fungi incertae sedis</taxon>
        <taxon>Chytridiomycota</taxon>
        <taxon>Chytridiomycota incertae sedis</taxon>
        <taxon>Chytridiomycetes</taxon>
        <taxon>Caulochytriales</taxon>
        <taxon>Caulochytriaceae</taxon>
        <taxon>Caulochytrium</taxon>
    </lineage>
</organism>
<evidence type="ECO:0000313" key="2">
    <source>
        <dbReference type="EMBL" id="RKP00292.1"/>
    </source>
</evidence>
<feature type="signal peptide" evidence="1">
    <location>
        <begin position="1"/>
        <end position="27"/>
    </location>
</feature>